<protein>
    <recommendedName>
        <fullName evidence="3">Sin domain-containing protein</fullName>
    </recommendedName>
</protein>
<dbReference type="EMBL" id="BMHB01000002">
    <property type="protein sequence ID" value="GGI16632.1"/>
    <property type="molecule type" value="Genomic_DNA"/>
</dbReference>
<name>A0A8J3AL63_9BACI</name>
<accession>A0A8J3AL63</accession>
<proteinExistence type="predicted"/>
<evidence type="ECO:0008006" key="3">
    <source>
        <dbReference type="Google" id="ProtNLM"/>
    </source>
</evidence>
<evidence type="ECO:0000313" key="2">
    <source>
        <dbReference type="Proteomes" id="UP000626244"/>
    </source>
</evidence>
<evidence type="ECO:0000313" key="1">
    <source>
        <dbReference type="EMBL" id="GGI16632.1"/>
    </source>
</evidence>
<organism evidence="1 2">
    <name type="scientific">Gottfriedia solisilvae</name>
    <dbReference type="NCBI Taxonomy" id="1516104"/>
    <lineage>
        <taxon>Bacteria</taxon>
        <taxon>Bacillati</taxon>
        <taxon>Bacillota</taxon>
        <taxon>Bacilli</taxon>
        <taxon>Bacillales</taxon>
        <taxon>Bacillaceae</taxon>
        <taxon>Gottfriedia</taxon>
    </lineage>
</organism>
<dbReference type="RefSeq" id="WP_158093289.1">
    <property type="nucleotide sequence ID" value="NZ_BMHB01000002.1"/>
</dbReference>
<comment type="caution">
    <text evidence="1">The sequence shown here is derived from an EMBL/GenBank/DDBJ whole genome shotgun (WGS) entry which is preliminary data.</text>
</comment>
<keyword evidence="2" id="KW-1185">Reference proteome</keyword>
<dbReference type="AlphaFoldDB" id="A0A8J3AL63"/>
<dbReference type="Proteomes" id="UP000626244">
    <property type="component" value="Unassembled WGS sequence"/>
</dbReference>
<reference evidence="2" key="1">
    <citation type="journal article" date="2019" name="Int. J. Syst. Evol. Microbiol.">
        <title>The Global Catalogue of Microorganisms (GCM) 10K type strain sequencing project: providing services to taxonomists for standard genome sequencing and annotation.</title>
        <authorList>
            <consortium name="The Broad Institute Genomics Platform"/>
            <consortium name="The Broad Institute Genome Sequencing Center for Infectious Disease"/>
            <person name="Wu L."/>
            <person name="Ma J."/>
        </authorList>
    </citation>
    <scope>NUCLEOTIDE SEQUENCE [LARGE SCALE GENOMIC DNA]</scope>
    <source>
        <strain evidence="2">CGMCC 1.14993</strain>
    </source>
</reference>
<gene>
    <name evidence="1" type="ORF">GCM10007380_33930</name>
</gene>
<sequence length="45" mass="4925">MKESLLDNSNEPSWLDLILDCIDAGISPSEVQAFLTQSSSSVKRV</sequence>